<organism evidence="2 3">
    <name type="scientific">Parasphingorhabdus flavimaris</name>
    <dbReference type="NCBI Taxonomy" id="266812"/>
    <lineage>
        <taxon>Bacteria</taxon>
        <taxon>Pseudomonadati</taxon>
        <taxon>Pseudomonadota</taxon>
        <taxon>Alphaproteobacteria</taxon>
        <taxon>Sphingomonadales</taxon>
        <taxon>Sphingomonadaceae</taxon>
        <taxon>Parasphingorhabdus</taxon>
    </lineage>
</organism>
<name>A0ABX2MZW6_9SPHN</name>
<dbReference type="RefSeq" id="WP_176278482.1">
    <property type="nucleotide sequence ID" value="NZ_JABWMH010000001.1"/>
</dbReference>
<evidence type="ECO:0000313" key="3">
    <source>
        <dbReference type="Proteomes" id="UP000652427"/>
    </source>
</evidence>
<dbReference type="SUPFAM" id="SSF50475">
    <property type="entry name" value="FMN-binding split barrel"/>
    <property type="match status" value="1"/>
</dbReference>
<sequence length="214" mass="23507">MAQNYIRTLFTDAARAMQDQAGSRSAYARMEAGGEGSPDLLGKKEAMFLAARDSFYIASVTADGWPYVQHRGGPAGFLKLLDGNRLAFADYRGNKQYISTSNLQAEPRVSLFLMDYPNRRRLKIIGKARIVDVDDDPALVASLTSPDDKPAVERIYVIEVVGFDWNCPQFITARFTEADVATAVAPLTAELEQLRSEVAQLRAAATPSNPQQGE</sequence>
<feature type="domain" description="Pyridoxamine 5'-phosphate oxidase N-terminal" evidence="1">
    <location>
        <begin position="46"/>
        <end position="135"/>
    </location>
</feature>
<dbReference type="InterPro" id="IPR012349">
    <property type="entry name" value="Split_barrel_FMN-bd"/>
</dbReference>
<dbReference type="Pfam" id="PF01243">
    <property type="entry name" value="PNPOx_N"/>
    <property type="match status" value="1"/>
</dbReference>
<gene>
    <name evidence="2" type="ORF">HUO14_03560</name>
</gene>
<accession>A0ABX2MZW6</accession>
<dbReference type="Gene3D" id="2.30.110.10">
    <property type="entry name" value="Electron Transport, Fmn-binding Protein, Chain A"/>
    <property type="match status" value="1"/>
</dbReference>
<keyword evidence="3" id="KW-1185">Reference proteome</keyword>
<dbReference type="PANTHER" id="PTHR42815:SF2">
    <property type="entry name" value="FAD-BINDING, PUTATIVE (AFU_ORTHOLOGUE AFUA_6G07600)-RELATED"/>
    <property type="match status" value="1"/>
</dbReference>
<dbReference type="Proteomes" id="UP000652427">
    <property type="component" value="Unassembled WGS sequence"/>
</dbReference>
<dbReference type="InterPro" id="IPR011576">
    <property type="entry name" value="Pyridox_Oxase_N"/>
</dbReference>
<proteinExistence type="predicted"/>
<protein>
    <submittedName>
        <fullName evidence="2">Pyridoxamine 5'-phosphate oxidase family protein</fullName>
    </submittedName>
</protein>
<evidence type="ECO:0000313" key="2">
    <source>
        <dbReference type="EMBL" id="NVD26984.1"/>
    </source>
</evidence>
<comment type="caution">
    <text evidence="2">The sequence shown here is derived from an EMBL/GenBank/DDBJ whole genome shotgun (WGS) entry which is preliminary data.</text>
</comment>
<reference evidence="2 3" key="1">
    <citation type="submission" date="2020-06" db="EMBL/GenBank/DDBJ databases">
        <authorList>
            <person name="Kim S.-J."/>
            <person name="Park S.-J."/>
        </authorList>
    </citation>
    <scope>NUCLEOTIDE SEQUENCE [LARGE SCALE GENOMIC DNA]</scope>
    <source>
        <strain evidence="2 3">SW-151</strain>
    </source>
</reference>
<dbReference type="PANTHER" id="PTHR42815">
    <property type="entry name" value="FAD-BINDING, PUTATIVE (AFU_ORTHOLOGUE AFUA_6G07600)-RELATED"/>
    <property type="match status" value="1"/>
</dbReference>
<evidence type="ECO:0000259" key="1">
    <source>
        <dbReference type="Pfam" id="PF01243"/>
    </source>
</evidence>
<dbReference type="EMBL" id="JABWMH010000001">
    <property type="protein sequence ID" value="NVD26984.1"/>
    <property type="molecule type" value="Genomic_DNA"/>
</dbReference>